<dbReference type="InterPro" id="IPR036962">
    <property type="entry name" value="Glyco_hydro_3_N_sf"/>
</dbReference>
<dbReference type="Proteomes" id="UP001169006">
    <property type="component" value="Unassembled WGS sequence"/>
</dbReference>
<comment type="similarity">
    <text evidence="2">Belongs to the glycosyl hydrolase 3 family.</text>
</comment>
<evidence type="ECO:0000256" key="2">
    <source>
        <dbReference type="ARBA" id="ARBA00005336"/>
    </source>
</evidence>
<sequence>MPFDLSHLALAPFSLDREQIEWVRHTFEKLDDAARVGQVFNLLSRGDETGEREMFRAFRPGGITRYFNSDAVSERARLEELQADAEVPLLVSADLEGSRMSLPFGTQVPNPIALSAIDDVNVTAEVAGIMAREALAVGLNWSFTPLLDINAKTRSSIVPTRGFGSDPERILRHSLAQIAAFQAAGIAATAKHWPGEGHDDRDQHLVTTINPLSVDEWEATHGRLYREAIGAGVLSIMTGHIAFPAFAAAMGASGTDLYRPGTLSSIINIDLLRGRLGFNGLIVSDASEMAGLSSFMDVTAAKAEILRAGCDMILFATNPERHFASVLEAVRSGHVPSKRFFEAVTRVLGLKARLGLHRPREQREIPPRASDRMKDVLLKAPILEKDTQSLFPLSPEKTRRVLVIAPGIVEPLWSSRLPLILPDLLAKEGFEVKLHPMGEAYETKDYDLVIYAFSEEALLTRGRIFLDWASLGKGLRGAMMRPWHDVPTLMISFGYPYYLYDAPRVPTYVNAWATMDEMQEAVVELMMGRAPWNRNSPVDVFAEVPDGRY</sequence>
<dbReference type="InterPro" id="IPR001764">
    <property type="entry name" value="Glyco_hydro_3_N"/>
</dbReference>
<keyword evidence="8" id="KW-1185">Reference proteome</keyword>
<dbReference type="Pfam" id="PF00933">
    <property type="entry name" value="Glyco_hydro_3"/>
    <property type="match status" value="1"/>
</dbReference>
<feature type="domain" description="Glycoside hydrolase family 3 N-terminal" evidence="6">
    <location>
        <begin position="71"/>
        <end position="349"/>
    </location>
</feature>
<evidence type="ECO:0000256" key="1">
    <source>
        <dbReference type="ARBA" id="ARBA00001231"/>
    </source>
</evidence>
<dbReference type="PANTHER" id="PTHR30480">
    <property type="entry name" value="BETA-HEXOSAMINIDASE-RELATED"/>
    <property type="match status" value="1"/>
</dbReference>
<evidence type="ECO:0000313" key="7">
    <source>
        <dbReference type="EMBL" id="MDO1582642.1"/>
    </source>
</evidence>
<evidence type="ECO:0000256" key="3">
    <source>
        <dbReference type="ARBA" id="ARBA00012663"/>
    </source>
</evidence>
<dbReference type="GO" id="GO:0016787">
    <property type="term" value="F:hydrolase activity"/>
    <property type="evidence" value="ECO:0007669"/>
    <property type="project" value="UniProtKB-KW"/>
</dbReference>
<dbReference type="InterPro" id="IPR050226">
    <property type="entry name" value="NagZ_Beta-hexosaminidase"/>
</dbReference>
<keyword evidence="5" id="KW-0326">Glycosidase</keyword>
<organism evidence="7 8">
    <name type="scientific">Rhizobium oryzicola</name>
    <dbReference type="NCBI Taxonomy" id="1232668"/>
    <lineage>
        <taxon>Bacteria</taxon>
        <taxon>Pseudomonadati</taxon>
        <taxon>Pseudomonadota</taxon>
        <taxon>Alphaproteobacteria</taxon>
        <taxon>Hyphomicrobiales</taxon>
        <taxon>Rhizobiaceae</taxon>
        <taxon>Rhizobium/Agrobacterium group</taxon>
        <taxon>Rhizobium</taxon>
    </lineage>
</organism>
<proteinExistence type="inferred from homology"/>
<reference evidence="7" key="2">
    <citation type="submission" date="2023-07" db="EMBL/GenBank/DDBJ databases">
        <authorList>
            <person name="Sun H."/>
        </authorList>
    </citation>
    <scope>NUCLEOTIDE SEQUENCE</scope>
    <source>
        <strain evidence="7">05753</strain>
    </source>
</reference>
<comment type="catalytic activity">
    <reaction evidence="1">
        <text>Hydrolysis of terminal non-reducing N-acetyl-D-hexosamine residues in N-acetyl-beta-D-hexosaminides.</text>
        <dbReference type="EC" id="3.2.1.52"/>
    </reaction>
</comment>
<protein>
    <recommendedName>
        <fullName evidence="3">beta-N-acetylhexosaminidase</fullName>
        <ecNumber evidence="3">3.2.1.52</ecNumber>
    </recommendedName>
</protein>
<comment type="caution">
    <text evidence="7">The sequence shown here is derived from an EMBL/GenBank/DDBJ whole genome shotgun (WGS) entry which is preliminary data.</text>
</comment>
<evidence type="ECO:0000313" key="8">
    <source>
        <dbReference type="Proteomes" id="UP001169006"/>
    </source>
</evidence>
<dbReference type="EMBL" id="JAUKWQ010000003">
    <property type="protein sequence ID" value="MDO1582642.1"/>
    <property type="molecule type" value="Genomic_DNA"/>
</dbReference>
<evidence type="ECO:0000259" key="6">
    <source>
        <dbReference type="Pfam" id="PF00933"/>
    </source>
</evidence>
<keyword evidence="4 7" id="KW-0378">Hydrolase</keyword>
<name>A0ABT8SW42_9HYPH</name>
<dbReference type="PANTHER" id="PTHR30480:SF13">
    <property type="entry name" value="BETA-HEXOSAMINIDASE"/>
    <property type="match status" value="1"/>
</dbReference>
<gene>
    <name evidence="7" type="ORF">Q2T52_11150</name>
</gene>
<dbReference type="SUPFAM" id="SSF51445">
    <property type="entry name" value="(Trans)glycosidases"/>
    <property type="match status" value="1"/>
</dbReference>
<evidence type="ECO:0000256" key="4">
    <source>
        <dbReference type="ARBA" id="ARBA00022801"/>
    </source>
</evidence>
<dbReference type="InterPro" id="IPR017853">
    <property type="entry name" value="GH"/>
</dbReference>
<dbReference type="EC" id="3.2.1.52" evidence="3"/>
<dbReference type="RefSeq" id="WP_302076817.1">
    <property type="nucleotide sequence ID" value="NZ_JAUKWQ010000003.1"/>
</dbReference>
<accession>A0ABT8SW42</accession>
<reference evidence="7" key="1">
    <citation type="journal article" date="2015" name="Int. J. Syst. Evol. Microbiol.">
        <title>Rhizobium oryzicola sp. nov., potential plant-growth-promoting endophytic bacteria isolated from rice roots.</title>
        <authorList>
            <person name="Zhang X.X."/>
            <person name="Gao J.S."/>
            <person name="Cao Y.H."/>
            <person name="Sheirdil R.A."/>
            <person name="Wang X.C."/>
            <person name="Zhang L."/>
        </authorList>
    </citation>
    <scope>NUCLEOTIDE SEQUENCE</scope>
    <source>
        <strain evidence="7">05753</strain>
    </source>
</reference>
<dbReference type="Gene3D" id="3.20.20.300">
    <property type="entry name" value="Glycoside hydrolase, family 3, N-terminal domain"/>
    <property type="match status" value="1"/>
</dbReference>
<evidence type="ECO:0000256" key="5">
    <source>
        <dbReference type="ARBA" id="ARBA00023295"/>
    </source>
</evidence>